<dbReference type="InterPro" id="IPR036157">
    <property type="entry name" value="dUTPase-like_sf"/>
</dbReference>
<accession>A0A1I6Q1E8</accession>
<dbReference type="Pfam" id="PF22769">
    <property type="entry name" value="DCD"/>
    <property type="match status" value="1"/>
</dbReference>
<organism evidence="3 4">
    <name type="scientific">Halostagnicola kamekurae</name>
    <dbReference type="NCBI Taxonomy" id="619731"/>
    <lineage>
        <taxon>Archaea</taxon>
        <taxon>Methanobacteriati</taxon>
        <taxon>Methanobacteriota</taxon>
        <taxon>Stenosarchaea group</taxon>
        <taxon>Halobacteria</taxon>
        <taxon>Halobacteriales</taxon>
        <taxon>Natrialbaceae</taxon>
        <taxon>Halostagnicola</taxon>
    </lineage>
</organism>
<sequence length="162" mass="18162">MFRSGAFVADHVSPATDEQIQPNGVDLTLEIVFEQLEPGRITKDGKSVGERVARPLEELEEKVPQTYYLPEGAYVARYGERIEIPDGHIGFVYPRSSLMRNSCMLNTAVWDAGYEGRGEGLLQVHHDIEIQRGARIAQLVLVEADHEETYDGSYQGENLEGR</sequence>
<dbReference type="InterPro" id="IPR011962">
    <property type="entry name" value="dCTP_deaminase"/>
</dbReference>
<name>A0A1I6Q1E8_9EURY</name>
<dbReference type="InterPro" id="IPR033704">
    <property type="entry name" value="dUTPase_trimeric"/>
</dbReference>
<evidence type="ECO:0000256" key="2">
    <source>
        <dbReference type="ARBA" id="ARBA00023080"/>
    </source>
</evidence>
<keyword evidence="1" id="KW-0378">Hydrolase</keyword>
<reference evidence="4" key="1">
    <citation type="submission" date="2016-10" db="EMBL/GenBank/DDBJ databases">
        <authorList>
            <person name="Varghese N."/>
            <person name="Submissions S."/>
        </authorList>
    </citation>
    <scope>NUCLEOTIDE SEQUENCE [LARGE SCALE GENOMIC DNA]</scope>
    <source>
        <strain evidence="4">DSM 22427</strain>
    </source>
</reference>
<dbReference type="Gene3D" id="2.70.40.10">
    <property type="match status" value="1"/>
</dbReference>
<dbReference type="GO" id="GO:0008829">
    <property type="term" value="F:dCTP deaminase activity"/>
    <property type="evidence" value="ECO:0007669"/>
    <property type="project" value="InterPro"/>
</dbReference>
<dbReference type="EMBL" id="FOZS01000001">
    <property type="protein sequence ID" value="SFS46140.1"/>
    <property type="molecule type" value="Genomic_DNA"/>
</dbReference>
<evidence type="ECO:0000256" key="1">
    <source>
        <dbReference type="ARBA" id="ARBA00022801"/>
    </source>
</evidence>
<evidence type="ECO:0000313" key="4">
    <source>
        <dbReference type="Proteomes" id="UP000199199"/>
    </source>
</evidence>
<dbReference type="SUPFAM" id="SSF51283">
    <property type="entry name" value="dUTPase-like"/>
    <property type="match status" value="1"/>
</dbReference>
<evidence type="ECO:0000313" key="3">
    <source>
        <dbReference type="EMBL" id="SFS46140.1"/>
    </source>
</evidence>
<keyword evidence="4" id="KW-1185">Reference proteome</keyword>
<keyword evidence="2" id="KW-0546">Nucleotide metabolism</keyword>
<dbReference type="NCBIfam" id="NF002598">
    <property type="entry name" value="PRK02253.1"/>
    <property type="match status" value="1"/>
</dbReference>
<proteinExistence type="predicted"/>
<dbReference type="AlphaFoldDB" id="A0A1I6Q1E8"/>
<dbReference type="PANTHER" id="PTHR42680:SF1">
    <property type="entry name" value="DEOXYURIDINE 5'-TRIPHOSPHATE NUCLEOTIDOHYDROLASE"/>
    <property type="match status" value="1"/>
</dbReference>
<dbReference type="OrthoDB" id="45265at2157"/>
<dbReference type="Proteomes" id="UP000199199">
    <property type="component" value="Unassembled WGS sequence"/>
</dbReference>
<dbReference type="PANTHER" id="PTHR42680">
    <property type="entry name" value="DCTP DEAMINASE"/>
    <property type="match status" value="1"/>
</dbReference>
<dbReference type="GO" id="GO:0006229">
    <property type="term" value="P:dUTP biosynthetic process"/>
    <property type="evidence" value="ECO:0007669"/>
    <property type="project" value="InterPro"/>
</dbReference>
<dbReference type="CDD" id="cd07557">
    <property type="entry name" value="trimeric_dUTPase"/>
    <property type="match status" value="1"/>
</dbReference>
<gene>
    <name evidence="3" type="ORF">SAMN04488556_0913</name>
</gene>
<protein>
    <submittedName>
        <fullName evidence="3">dUTP pyrophosphatase</fullName>
    </submittedName>
</protein>